<dbReference type="GO" id="GO:0008720">
    <property type="term" value="F:D-lactate dehydrogenase (NAD+) activity"/>
    <property type="evidence" value="ECO:0007669"/>
    <property type="project" value="TreeGrafter"/>
</dbReference>
<dbReference type="Proteomes" id="UP000193963">
    <property type="component" value="Unassembled WGS sequence"/>
</dbReference>
<evidence type="ECO:0000259" key="3">
    <source>
        <dbReference type="PROSITE" id="PS51387"/>
    </source>
</evidence>
<keyword evidence="2" id="KW-0274">FAD</keyword>
<dbReference type="AlphaFoldDB" id="A0A1X6ZXP3"/>
<gene>
    <name evidence="4" type="ORF">PSM7751_03282</name>
</gene>
<evidence type="ECO:0000313" key="5">
    <source>
        <dbReference type="Proteomes" id="UP000193963"/>
    </source>
</evidence>
<dbReference type="PROSITE" id="PS51387">
    <property type="entry name" value="FAD_PCMH"/>
    <property type="match status" value="1"/>
</dbReference>
<feature type="domain" description="FAD-binding PCMH-type" evidence="3">
    <location>
        <begin position="51"/>
        <end position="223"/>
    </location>
</feature>
<accession>A0A1X6ZXP3</accession>
<evidence type="ECO:0000313" key="4">
    <source>
        <dbReference type="EMBL" id="SLN64506.1"/>
    </source>
</evidence>
<dbReference type="GO" id="GO:0071949">
    <property type="term" value="F:FAD binding"/>
    <property type="evidence" value="ECO:0007669"/>
    <property type="project" value="InterPro"/>
</dbReference>
<keyword evidence="4" id="KW-0560">Oxidoreductase</keyword>
<dbReference type="SUPFAM" id="SSF56176">
    <property type="entry name" value="FAD-binding/transporter-associated domain-like"/>
    <property type="match status" value="1"/>
</dbReference>
<sequence>MMTTDTPELAANLSALRDALADFDIDENPRSVQQKSRDFYWYSPILKDMLKDVCADLVIAPRSEAEVIEILRLCHAHDVPVTVRGAGTGNYGQAMPLAGGVLLHMRHMTEILTLEPGRLVAQPGAIMKTMEAAARDKGLELRLFPSTTATATIAGFIAGGSSGIGAIRWGGLRTPGNILRLRLVTMEAEPRIVELTGEDIFKAAHAYGVNGVITEVEVPVDPAEDWVEALIGTRDFAAATRLSFAIGRAEGIVKRMVSTFEPEIPERFFNRYTEFTVKGEAAVAVIVTRDSLEALEALVAADPETTMRFRSDRDLGERRLVSLYEYAWNHTTLRARKVDPSITYLQMMLPQDDIYGVMERLKTDFGDEIVLHHEFTQFSGKVAAVTLPLLRYSSDARIEEVIALLEADYGITVFNPHRVTLEEGGMKKTDPAQLEFKRQTDPKGLLNPGKMIAWTDPDWVPEPGRAFLFNH</sequence>
<dbReference type="Gene3D" id="3.30.465.10">
    <property type="match status" value="1"/>
</dbReference>
<dbReference type="InterPro" id="IPR016164">
    <property type="entry name" value="FAD-linked_Oxase-like_C"/>
</dbReference>
<dbReference type="InterPro" id="IPR036318">
    <property type="entry name" value="FAD-bd_PCMH-like_sf"/>
</dbReference>
<name>A0A1X6ZXP3_9RHOB</name>
<keyword evidence="1" id="KW-0285">Flavoprotein</keyword>
<evidence type="ECO:0000256" key="2">
    <source>
        <dbReference type="ARBA" id="ARBA00022827"/>
    </source>
</evidence>
<dbReference type="GO" id="GO:1903457">
    <property type="term" value="P:lactate catabolic process"/>
    <property type="evidence" value="ECO:0007669"/>
    <property type="project" value="TreeGrafter"/>
</dbReference>
<evidence type="ECO:0000256" key="1">
    <source>
        <dbReference type="ARBA" id="ARBA00022630"/>
    </source>
</evidence>
<dbReference type="EC" id="1.-.-.-" evidence="4"/>
<dbReference type="EMBL" id="FWFN01000007">
    <property type="protein sequence ID" value="SLN64506.1"/>
    <property type="molecule type" value="Genomic_DNA"/>
</dbReference>
<reference evidence="4 5" key="1">
    <citation type="submission" date="2017-03" db="EMBL/GenBank/DDBJ databases">
        <authorList>
            <person name="Afonso C.L."/>
            <person name="Miller P.J."/>
            <person name="Scott M.A."/>
            <person name="Spackman E."/>
            <person name="Goraichik I."/>
            <person name="Dimitrov K.M."/>
            <person name="Suarez D.L."/>
            <person name="Swayne D.E."/>
        </authorList>
    </citation>
    <scope>NUCLEOTIDE SEQUENCE [LARGE SCALE GENOMIC DNA]</scope>
    <source>
        <strain evidence="4 5">CECT 7751</strain>
    </source>
</reference>
<keyword evidence="5" id="KW-1185">Reference proteome</keyword>
<dbReference type="InterPro" id="IPR016169">
    <property type="entry name" value="FAD-bd_PCMH_sub2"/>
</dbReference>
<organism evidence="4 5">
    <name type="scientific">Pseudooceanicola marinus</name>
    <dbReference type="NCBI Taxonomy" id="396013"/>
    <lineage>
        <taxon>Bacteria</taxon>
        <taxon>Pseudomonadati</taxon>
        <taxon>Pseudomonadota</taxon>
        <taxon>Alphaproteobacteria</taxon>
        <taxon>Rhodobacterales</taxon>
        <taxon>Paracoccaceae</taxon>
        <taxon>Pseudooceanicola</taxon>
    </lineage>
</organism>
<dbReference type="InterPro" id="IPR006094">
    <property type="entry name" value="Oxid_FAD_bind_N"/>
</dbReference>
<dbReference type="PANTHER" id="PTHR11748:SF119">
    <property type="entry name" value="D-2-HYDROXYGLUTARATE DEHYDROGENASE"/>
    <property type="match status" value="1"/>
</dbReference>
<dbReference type="GO" id="GO:0004458">
    <property type="term" value="F:D-lactate dehydrogenase (cytochrome) activity"/>
    <property type="evidence" value="ECO:0007669"/>
    <property type="project" value="TreeGrafter"/>
</dbReference>
<proteinExistence type="predicted"/>
<dbReference type="Pfam" id="PF01565">
    <property type="entry name" value="FAD_binding_4"/>
    <property type="match status" value="1"/>
</dbReference>
<dbReference type="SUPFAM" id="SSF55103">
    <property type="entry name" value="FAD-linked oxidases, C-terminal domain"/>
    <property type="match status" value="1"/>
</dbReference>
<protein>
    <submittedName>
        <fullName evidence="4">Putative FAD-linked oxidoreductase</fullName>
        <ecNumber evidence="4">1.-.-.-</ecNumber>
    </submittedName>
</protein>
<dbReference type="PANTHER" id="PTHR11748">
    <property type="entry name" value="D-LACTATE DEHYDROGENASE"/>
    <property type="match status" value="1"/>
</dbReference>
<dbReference type="InterPro" id="IPR016166">
    <property type="entry name" value="FAD-bd_PCMH"/>
</dbReference>